<dbReference type="EC" id="2.1.2.2" evidence="6"/>
<dbReference type="GO" id="GO:0004644">
    <property type="term" value="F:phosphoribosylglycinamide formyltransferase activity"/>
    <property type="evidence" value="ECO:0007669"/>
    <property type="project" value="UniProtKB-UniRule"/>
</dbReference>
<dbReference type="EMBL" id="CP009654">
    <property type="protein sequence ID" value="APC97256.1"/>
    <property type="molecule type" value="Genomic_DNA"/>
</dbReference>
<dbReference type="STRING" id="1542390.KX01_34"/>
<dbReference type="AlphaFoldDB" id="A0A1J0KTZ7"/>
<dbReference type="PROSITE" id="PS00373">
    <property type="entry name" value="GART"/>
    <property type="match status" value="1"/>
</dbReference>
<gene>
    <name evidence="8" type="primary">purN</name>
    <name evidence="8" type="ORF">KX01_34</name>
</gene>
<evidence type="ECO:0000256" key="2">
    <source>
        <dbReference type="ARBA" id="ARBA00022679"/>
    </source>
</evidence>
<evidence type="ECO:0000256" key="1">
    <source>
        <dbReference type="ARBA" id="ARBA00005054"/>
    </source>
</evidence>
<feature type="domain" description="Formyl transferase N-terminal" evidence="7">
    <location>
        <begin position="2"/>
        <end position="170"/>
    </location>
</feature>
<dbReference type="GO" id="GO:0006189">
    <property type="term" value="P:'de novo' IMP biosynthetic process"/>
    <property type="evidence" value="ECO:0007669"/>
    <property type="project" value="UniProtKB-UniPathway"/>
</dbReference>
<comment type="similarity">
    <text evidence="4">Belongs to the GART family.</text>
</comment>
<proteinExistence type="inferred from homology"/>
<keyword evidence="2 8" id="KW-0808">Transferase</keyword>
<dbReference type="SUPFAM" id="SSF53328">
    <property type="entry name" value="Formyltransferase"/>
    <property type="match status" value="1"/>
</dbReference>
<evidence type="ECO:0000256" key="3">
    <source>
        <dbReference type="ARBA" id="ARBA00022755"/>
    </source>
</evidence>
<dbReference type="InterPro" id="IPR004607">
    <property type="entry name" value="GART"/>
</dbReference>
<dbReference type="InterPro" id="IPR002376">
    <property type="entry name" value="Formyl_transf_N"/>
</dbReference>
<evidence type="ECO:0000256" key="6">
    <source>
        <dbReference type="NCBIfam" id="TIGR00639"/>
    </source>
</evidence>
<dbReference type="Proteomes" id="UP000182521">
    <property type="component" value="Chromosome"/>
</dbReference>
<name>A0A1J0KTZ7_9GAMM</name>
<evidence type="ECO:0000256" key="5">
    <source>
        <dbReference type="ARBA" id="ARBA00047664"/>
    </source>
</evidence>
<dbReference type="Pfam" id="PF00551">
    <property type="entry name" value="Formyl_trans_N"/>
    <property type="match status" value="1"/>
</dbReference>
<dbReference type="InterPro" id="IPR036477">
    <property type="entry name" value="Formyl_transf_N_sf"/>
</dbReference>
<sequence>MQAIIDAIQNQELNAHISLVISNKKEAYILERAKSNNIENIFISAKNKTREEYDKIVADEINKYKPDLILLIGYMRILSKDFVNSFKNKILNIHPSLLPKHPGLMDLAVHQAVIDAKDQETGCTIHEVTEEVDNGKIILQLKCKVDKTDSAEELKEKVQELEKKAWIQVIKNWKKEN</sequence>
<evidence type="ECO:0000256" key="4">
    <source>
        <dbReference type="ARBA" id="ARBA00038440"/>
    </source>
</evidence>
<dbReference type="GO" id="GO:0005829">
    <property type="term" value="C:cytosol"/>
    <property type="evidence" value="ECO:0007669"/>
    <property type="project" value="TreeGrafter"/>
</dbReference>
<accession>A0A1J0KTZ7</accession>
<reference evidence="9" key="1">
    <citation type="submission" date="2014-10" db="EMBL/GenBank/DDBJ databases">
        <authorList>
            <person name="Kuske C.R."/>
            <person name="Challacombe J.F."/>
            <person name="Daligault H.E."/>
            <person name="Davenport K.W."/>
            <person name="Johnson S.L."/>
            <person name="Siddaramappa S."/>
            <person name="Petersen J.M."/>
        </authorList>
    </citation>
    <scope>NUCLEOTIDE SEQUENCE [LARGE SCALE GENOMIC DNA]</scope>
    <source>
        <strain evidence="9">CA97-1460</strain>
    </source>
</reference>
<evidence type="ECO:0000313" key="9">
    <source>
        <dbReference type="Proteomes" id="UP000182521"/>
    </source>
</evidence>
<dbReference type="NCBIfam" id="TIGR00639">
    <property type="entry name" value="PurN"/>
    <property type="match status" value="1"/>
</dbReference>
<organism evidence="8 9">
    <name type="scientific">Francisella frigiditurris</name>
    <dbReference type="NCBI Taxonomy" id="1542390"/>
    <lineage>
        <taxon>Bacteria</taxon>
        <taxon>Pseudomonadati</taxon>
        <taxon>Pseudomonadota</taxon>
        <taxon>Gammaproteobacteria</taxon>
        <taxon>Thiotrichales</taxon>
        <taxon>Francisellaceae</taxon>
        <taxon>Francisella</taxon>
    </lineage>
</organism>
<comment type="catalytic activity">
    <reaction evidence="5">
        <text>N(1)-(5-phospho-beta-D-ribosyl)glycinamide + (6R)-10-formyltetrahydrofolate = N(2)-formyl-N(1)-(5-phospho-beta-D-ribosyl)glycinamide + (6S)-5,6,7,8-tetrahydrofolate + H(+)</text>
        <dbReference type="Rhea" id="RHEA:15053"/>
        <dbReference type="ChEBI" id="CHEBI:15378"/>
        <dbReference type="ChEBI" id="CHEBI:57453"/>
        <dbReference type="ChEBI" id="CHEBI:143788"/>
        <dbReference type="ChEBI" id="CHEBI:147286"/>
        <dbReference type="ChEBI" id="CHEBI:195366"/>
        <dbReference type="EC" id="2.1.2.2"/>
    </reaction>
</comment>
<keyword evidence="3" id="KW-0658">Purine biosynthesis</keyword>
<dbReference type="Gene3D" id="3.40.50.170">
    <property type="entry name" value="Formyl transferase, N-terminal domain"/>
    <property type="match status" value="1"/>
</dbReference>
<dbReference type="PANTHER" id="PTHR43369:SF2">
    <property type="entry name" value="PHOSPHORIBOSYLGLYCINAMIDE FORMYLTRANSFERASE"/>
    <property type="match status" value="1"/>
</dbReference>
<keyword evidence="9" id="KW-1185">Reference proteome</keyword>
<evidence type="ECO:0000313" key="8">
    <source>
        <dbReference type="EMBL" id="APC97256.1"/>
    </source>
</evidence>
<dbReference type="InterPro" id="IPR001555">
    <property type="entry name" value="GART_AS"/>
</dbReference>
<protein>
    <recommendedName>
        <fullName evidence="6">Phosphoribosylglycinamide formyltransferase</fullName>
        <ecNumber evidence="6">2.1.2.2</ecNumber>
    </recommendedName>
</protein>
<dbReference type="CDD" id="cd08645">
    <property type="entry name" value="FMT_core_GART"/>
    <property type="match status" value="1"/>
</dbReference>
<comment type="pathway">
    <text evidence="1">Purine metabolism; IMP biosynthesis via de novo pathway; N(2)-formyl-N(1)-(5-phospho-D-ribosyl)glycinamide from N(1)-(5-phospho-D-ribosyl)glycinamide (10-formyl THF route): step 1/1.</text>
</comment>
<dbReference type="PANTHER" id="PTHR43369">
    <property type="entry name" value="PHOSPHORIBOSYLGLYCINAMIDE FORMYLTRANSFERASE"/>
    <property type="match status" value="1"/>
</dbReference>
<dbReference type="KEGG" id="frc:KX01_34"/>
<dbReference type="UniPathway" id="UPA00074">
    <property type="reaction ID" value="UER00126"/>
</dbReference>
<evidence type="ECO:0000259" key="7">
    <source>
        <dbReference type="Pfam" id="PF00551"/>
    </source>
</evidence>